<keyword evidence="6" id="KW-1185">Reference proteome</keyword>
<evidence type="ECO:0000313" key="5">
    <source>
        <dbReference type="EMBL" id="RJF89286.1"/>
    </source>
</evidence>
<dbReference type="GO" id="GO:0000976">
    <property type="term" value="F:transcription cis-regulatory region binding"/>
    <property type="evidence" value="ECO:0007669"/>
    <property type="project" value="TreeGrafter"/>
</dbReference>
<dbReference type="Gene3D" id="1.10.357.10">
    <property type="entry name" value="Tetracycline Repressor, domain 2"/>
    <property type="match status" value="1"/>
</dbReference>
<dbReference type="PROSITE" id="PS50977">
    <property type="entry name" value="HTH_TETR_2"/>
    <property type="match status" value="1"/>
</dbReference>
<dbReference type="InterPro" id="IPR050109">
    <property type="entry name" value="HTH-type_TetR-like_transc_reg"/>
</dbReference>
<proteinExistence type="predicted"/>
<evidence type="ECO:0000256" key="3">
    <source>
        <dbReference type="SAM" id="MobiDB-lite"/>
    </source>
</evidence>
<accession>A0A418WGV7</accession>
<evidence type="ECO:0000259" key="4">
    <source>
        <dbReference type="PROSITE" id="PS50977"/>
    </source>
</evidence>
<dbReference type="RefSeq" id="WP_119780870.1">
    <property type="nucleotide sequence ID" value="NZ_QYUK01000011.1"/>
</dbReference>
<gene>
    <name evidence="5" type="ORF">D3874_21840</name>
</gene>
<sequence length="242" mass="26223">MRKKPVQQRSKATTIAIVEAASMILRKDDHIAFTTNDIARRAGVSIGSLYQFFPNKEAILTAVIASWVDAIASEIDEIPSGGDGSGPQEAIGSLVTALFDVAERHEREIHVVAKHIQLAAEIPAVKALPSKLFGKFAAIRGRDADDRGLAGNGPIDFVLASTIFWILIRAALSRQPETGHDRFDQEISALIARVLLDGEEPYASPVKDRPRPRTTASDVVPHSLLAKHHNRGAGRQADTTTK</sequence>
<evidence type="ECO:0000256" key="2">
    <source>
        <dbReference type="PROSITE-ProRule" id="PRU00335"/>
    </source>
</evidence>
<dbReference type="EMBL" id="QYUK01000011">
    <property type="protein sequence ID" value="RJF89286.1"/>
    <property type="molecule type" value="Genomic_DNA"/>
</dbReference>
<organism evidence="5 6">
    <name type="scientific">Oleomonas cavernae</name>
    <dbReference type="NCBI Taxonomy" id="2320859"/>
    <lineage>
        <taxon>Bacteria</taxon>
        <taxon>Pseudomonadati</taxon>
        <taxon>Pseudomonadota</taxon>
        <taxon>Alphaproteobacteria</taxon>
        <taxon>Acetobacterales</taxon>
        <taxon>Acetobacteraceae</taxon>
        <taxon>Oleomonas</taxon>
    </lineage>
</organism>
<comment type="caution">
    <text evidence="5">The sequence shown here is derived from an EMBL/GenBank/DDBJ whole genome shotgun (WGS) entry which is preliminary data.</text>
</comment>
<dbReference type="SUPFAM" id="SSF46689">
    <property type="entry name" value="Homeodomain-like"/>
    <property type="match status" value="1"/>
</dbReference>
<name>A0A418WGV7_9PROT</name>
<feature type="DNA-binding region" description="H-T-H motif" evidence="2">
    <location>
        <begin position="34"/>
        <end position="53"/>
    </location>
</feature>
<dbReference type="PRINTS" id="PR00455">
    <property type="entry name" value="HTHTETR"/>
</dbReference>
<dbReference type="Pfam" id="PF00440">
    <property type="entry name" value="TetR_N"/>
    <property type="match status" value="1"/>
</dbReference>
<evidence type="ECO:0000256" key="1">
    <source>
        <dbReference type="ARBA" id="ARBA00023125"/>
    </source>
</evidence>
<keyword evidence="1 2" id="KW-0238">DNA-binding</keyword>
<evidence type="ECO:0000313" key="6">
    <source>
        <dbReference type="Proteomes" id="UP000284605"/>
    </source>
</evidence>
<dbReference type="PANTHER" id="PTHR30055:SF223">
    <property type="entry name" value="HTH-TYPE TRANSCRIPTIONAL REGULATOR UIDR"/>
    <property type="match status" value="1"/>
</dbReference>
<dbReference type="GO" id="GO:0003700">
    <property type="term" value="F:DNA-binding transcription factor activity"/>
    <property type="evidence" value="ECO:0007669"/>
    <property type="project" value="TreeGrafter"/>
</dbReference>
<dbReference type="PANTHER" id="PTHR30055">
    <property type="entry name" value="HTH-TYPE TRANSCRIPTIONAL REGULATOR RUTR"/>
    <property type="match status" value="1"/>
</dbReference>
<protein>
    <submittedName>
        <fullName evidence="5">TetR/AcrR family transcriptional regulator</fullName>
    </submittedName>
</protein>
<feature type="region of interest" description="Disordered" evidence="3">
    <location>
        <begin position="202"/>
        <end position="242"/>
    </location>
</feature>
<reference evidence="5 6" key="1">
    <citation type="submission" date="2018-09" db="EMBL/GenBank/DDBJ databases">
        <authorList>
            <person name="Zhu H."/>
        </authorList>
    </citation>
    <scope>NUCLEOTIDE SEQUENCE [LARGE SCALE GENOMIC DNA]</scope>
    <source>
        <strain evidence="5 6">K1W22B-8</strain>
    </source>
</reference>
<dbReference type="InterPro" id="IPR009057">
    <property type="entry name" value="Homeodomain-like_sf"/>
</dbReference>
<dbReference type="Proteomes" id="UP000284605">
    <property type="component" value="Unassembled WGS sequence"/>
</dbReference>
<dbReference type="AlphaFoldDB" id="A0A418WGV7"/>
<dbReference type="InterPro" id="IPR001647">
    <property type="entry name" value="HTH_TetR"/>
</dbReference>
<feature type="domain" description="HTH tetR-type" evidence="4">
    <location>
        <begin position="11"/>
        <end position="71"/>
    </location>
</feature>
<dbReference type="OrthoDB" id="9808189at2"/>